<keyword evidence="11" id="KW-0624">Polysaccharide degradation</keyword>
<evidence type="ECO:0000313" key="17">
    <source>
        <dbReference type="Proteomes" id="UP000290288"/>
    </source>
</evidence>
<evidence type="ECO:0000256" key="3">
    <source>
        <dbReference type="ARBA" id="ARBA00008773"/>
    </source>
</evidence>
<feature type="signal peptide" evidence="15">
    <location>
        <begin position="1"/>
        <end position="23"/>
    </location>
</feature>
<evidence type="ECO:0000256" key="1">
    <source>
        <dbReference type="ARBA" id="ARBA00000382"/>
    </source>
</evidence>
<comment type="similarity">
    <text evidence="3">Belongs to the glycosyl hydrolase 17 family.</text>
</comment>
<evidence type="ECO:0000256" key="5">
    <source>
        <dbReference type="ARBA" id="ARBA00022475"/>
    </source>
</evidence>
<evidence type="ECO:0000256" key="8">
    <source>
        <dbReference type="ARBA" id="ARBA00023180"/>
    </source>
</evidence>
<dbReference type="SUPFAM" id="SSF51445">
    <property type="entry name" value="(Trans)glycosidases"/>
    <property type="match status" value="1"/>
</dbReference>
<dbReference type="PANTHER" id="PTHR16631:SF17">
    <property type="entry name" value="GLUCAN ENDO-1,3-BETA-GLUCOSIDASE BTGC"/>
    <property type="match status" value="1"/>
</dbReference>
<gene>
    <name evidence="16" type="ORF">EST38_g356</name>
</gene>
<dbReference type="Proteomes" id="UP000290288">
    <property type="component" value="Unassembled WGS sequence"/>
</dbReference>
<evidence type="ECO:0000256" key="7">
    <source>
        <dbReference type="ARBA" id="ARBA00023136"/>
    </source>
</evidence>
<dbReference type="EMBL" id="SDEE01000004">
    <property type="protein sequence ID" value="RXW25565.1"/>
    <property type="molecule type" value="Genomic_DNA"/>
</dbReference>
<dbReference type="GO" id="GO:0000272">
    <property type="term" value="P:polysaccharide catabolic process"/>
    <property type="evidence" value="ECO:0007669"/>
    <property type="project" value="UniProtKB-KW"/>
</dbReference>
<dbReference type="GO" id="GO:0009986">
    <property type="term" value="C:cell surface"/>
    <property type="evidence" value="ECO:0007669"/>
    <property type="project" value="TreeGrafter"/>
</dbReference>
<keyword evidence="17" id="KW-1185">Reference proteome</keyword>
<protein>
    <recommendedName>
        <fullName evidence="4">glucan endo-1,3-beta-D-glucosidase</fullName>
        <ecNumber evidence="4">3.2.1.39</ecNumber>
    </recommendedName>
    <alternativeName>
        <fullName evidence="14">Endo-1,3-beta-glucanase btgC</fullName>
    </alternativeName>
    <alternativeName>
        <fullName evidence="13">Laminarinase btgC</fullName>
    </alternativeName>
</protein>
<dbReference type="PANTHER" id="PTHR16631">
    <property type="entry name" value="GLUCAN 1,3-BETA-GLUCOSIDASE"/>
    <property type="match status" value="1"/>
</dbReference>
<dbReference type="GO" id="GO:0009277">
    <property type="term" value="C:fungal-type cell wall"/>
    <property type="evidence" value="ECO:0007669"/>
    <property type="project" value="TreeGrafter"/>
</dbReference>
<keyword evidence="5" id="KW-1003">Cell membrane</keyword>
<proteinExistence type="inferred from homology"/>
<keyword evidence="15" id="KW-0732">Signal</keyword>
<dbReference type="InterPro" id="IPR050732">
    <property type="entry name" value="Beta-glucan_modifiers"/>
</dbReference>
<organism evidence="16 17">
    <name type="scientific">Candolleomyces aberdarensis</name>
    <dbReference type="NCBI Taxonomy" id="2316362"/>
    <lineage>
        <taxon>Eukaryota</taxon>
        <taxon>Fungi</taxon>
        <taxon>Dikarya</taxon>
        <taxon>Basidiomycota</taxon>
        <taxon>Agaricomycotina</taxon>
        <taxon>Agaricomycetes</taxon>
        <taxon>Agaricomycetidae</taxon>
        <taxon>Agaricales</taxon>
        <taxon>Agaricineae</taxon>
        <taxon>Psathyrellaceae</taxon>
        <taxon>Candolleomyces</taxon>
    </lineage>
</organism>
<dbReference type="InterPro" id="IPR017853">
    <property type="entry name" value="GH"/>
</dbReference>
<name>A0A4Q2E2B7_9AGAR</name>
<evidence type="ECO:0000256" key="14">
    <source>
        <dbReference type="ARBA" id="ARBA00043078"/>
    </source>
</evidence>
<keyword evidence="9" id="KW-0119">Carbohydrate metabolism</keyword>
<dbReference type="AlphaFoldDB" id="A0A4Q2E2B7"/>
<evidence type="ECO:0000256" key="15">
    <source>
        <dbReference type="SAM" id="SignalP"/>
    </source>
</evidence>
<dbReference type="GO" id="GO:0071555">
    <property type="term" value="P:cell wall organization"/>
    <property type="evidence" value="ECO:0007669"/>
    <property type="project" value="UniProtKB-KW"/>
</dbReference>
<dbReference type="GO" id="GO:0005576">
    <property type="term" value="C:extracellular region"/>
    <property type="evidence" value="ECO:0007669"/>
    <property type="project" value="TreeGrafter"/>
</dbReference>
<evidence type="ECO:0000256" key="12">
    <source>
        <dbReference type="ARBA" id="ARBA00037649"/>
    </source>
</evidence>
<comment type="caution">
    <text evidence="16">The sequence shown here is derived from an EMBL/GenBank/DDBJ whole genome shotgun (WGS) entry which is preliminary data.</text>
</comment>
<feature type="chain" id="PRO_5020312539" description="glucan endo-1,3-beta-D-glucosidase" evidence="15">
    <location>
        <begin position="24"/>
        <end position="322"/>
    </location>
</feature>
<accession>A0A4Q2E2B7</accession>
<keyword evidence="10" id="KW-0961">Cell wall biogenesis/degradation</keyword>
<evidence type="ECO:0000256" key="2">
    <source>
        <dbReference type="ARBA" id="ARBA00004401"/>
    </source>
</evidence>
<keyword evidence="6" id="KW-0378">Hydrolase</keyword>
<keyword evidence="8" id="KW-0325">Glycoprotein</keyword>
<evidence type="ECO:0000256" key="6">
    <source>
        <dbReference type="ARBA" id="ARBA00022801"/>
    </source>
</evidence>
<evidence type="ECO:0000256" key="4">
    <source>
        <dbReference type="ARBA" id="ARBA00012780"/>
    </source>
</evidence>
<keyword evidence="7" id="KW-0472">Membrane</keyword>
<dbReference type="GO" id="GO:0005886">
    <property type="term" value="C:plasma membrane"/>
    <property type="evidence" value="ECO:0007669"/>
    <property type="project" value="UniProtKB-SubCell"/>
</dbReference>
<evidence type="ECO:0000256" key="11">
    <source>
        <dbReference type="ARBA" id="ARBA00023326"/>
    </source>
</evidence>
<dbReference type="EC" id="3.2.1.39" evidence="4"/>
<dbReference type="GO" id="GO:0042973">
    <property type="term" value="F:glucan endo-1,3-beta-D-glucosidase activity"/>
    <property type="evidence" value="ECO:0007669"/>
    <property type="project" value="UniProtKB-EC"/>
</dbReference>
<comment type="subcellular location">
    <subcellularLocation>
        <location evidence="2">Cell membrane</location>
        <topology evidence="2">Single-pass type II membrane protein</topology>
    </subcellularLocation>
</comment>
<evidence type="ECO:0000256" key="9">
    <source>
        <dbReference type="ARBA" id="ARBA00023277"/>
    </source>
</evidence>
<dbReference type="OrthoDB" id="77201at2759"/>
<evidence type="ECO:0000256" key="13">
    <source>
        <dbReference type="ARBA" id="ARBA00042373"/>
    </source>
</evidence>
<evidence type="ECO:0000313" key="16">
    <source>
        <dbReference type="EMBL" id="RXW25565.1"/>
    </source>
</evidence>
<evidence type="ECO:0000256" key="10">
    <source>
        <dbReference type="ARBA" id="ARBA00023316"/>
    </source>
</evidence>
<sequence length="322" mass="35410">MKSFTFHALFGTIAATCAYVVTGHPTEHNSTVGNRAVQANAPPDCFPAVGFKMPSSVPSSLNNWWCDYSTEYAFVGFSYEISACQSVDTLRRDFTDIRSRFKGRYVRLYGVCESNPNHYNNVIEAAWSAGIGVHALIWFGFDGTDVYKSRRDALFKILKSNSKAKFVTRVVQFGSEPLYDWAIYAGDLANEVKAAKAALSGVGIPITVSEMAYGYQVRKDDGSMDVLKAEDFVDAHMLPFFSQQASTAKNSWPIVMSDLNWFLNNAGGKKIYLSQNGWPSVTSSGVQPNSPNAVANVQNEQKLTTSVNISGETMGEEEGRTN</sequence>
<reference evidence="16 17" key="1">
    <citation type="submission" date="2019-01" db="EMBL/GenBank/DDBJ databases">
        <title>Draft genome sequence of Psathyrella aberdarensis IHI B618.</title>
        <authorList>
            <person name="Buettner E."/>
            <person name="Kellner H."/>
        </authorList>
    </citation>
    <scope>NUCLEOTIDE SEQUENCE [LARGE SCALE GENOMIC DNA]</scope>
    <source>
        <strain evidence="16 17">IHI B618</strain>
    </source>
</reference>
<comment type="function">
    <text evidence="12">Glucanases play a role in cell expansion during growth, in cell-cell fusion during mating, and in spore release during sporulation. This enzyme may be involved in beta-glucan degradation. Active on laminarin and lichenan.</text>
</comment>
<comment type="catalytic activity">
    <reaction evidence="1">
        <text>Hydrolysis of (1-&gt;3)-beta-D-glucosidic linkages in (1-&gt;3)-beta-D-glucans.</text>
        <dbReference type="EC" id="3.2.1.39"/>
    </reaction>
</comment>